<accession>A0ABQ7GZ63</accession>
<evidence type="ECO:0000313" key="2">
    <source>
        <dbReference type="Proteomes" id="UP000815325"/>
    </source>
</evidence>
<sequence length="44" mass="4708">MCAPGKQVLAVTEPETAKLRETGVQLGPWCAPKGYRVKSGAQLH</sequence>
<keyword evidence="2" id="KW-1185">Reference proteome</keyword>
<gene>
    <name evidence="1" type="ORF">DUNSADRAFT_18319</name>
</gene>
<name>A0ABQ7GZ63_DUNSA</name>
<dbReference type="EMBL" id="MU069529">
    <property type="protein sequence ID" value="KAF5839905.1"/>
    <property type="molecule type" value="Genomic_DNA"/>
</dbReference>
<evidence type="ECO:0000313" key="1">
    <source>
        <dbReference type="EMBL" id="KAF5839905.1"/>
    </source>
</evidence>
<dbReference type="Proteomes" id="UP000815325">
    <property type="component" value="Unassembled WGS sequence"/>
</dbReference>
<reference evidence="1" key="1">
    <citation type="submission" date="2017-08" db="EMBL/GenBank/DDBJ databases">
        <authorList>
            <person name="Polle J.E."/>
            <person name="Barry K."/>
            <person name="Cushman J."/>
            <person name="Schmutz J."/>
            <person name="Tran D."/>
            <person name="Hathwaick L.T."/>
            <person name="Yim W.C."/>
            <person name="Jenkins J."/>
            <person name="Mckie-Krisberg Z.M."/>
            <person name="Prochnik S."/>
            <person name="Lindquist E."/>
            <person name="Dockter R.B."/>
            <person name="Adam C."/>
            <person name="Molina H."/>
            <person name="Bunkerborg J."/>
            <person name="Jin E."/>
            <person name="Buchheim M."/>
            <person name="Magnuson J."/>
        </authorList>
    </citation>
    <scope>NUCLEOTIDE SEQUENCE</scope>
    <source>
        <strain evidence="1">CCAP 19/18</strain>
    </source>
</reference>
<proteinExistence type="predicted"/>
<organism evidence="1 2">
    <name type="scientific">Dunaliella salina</name>
    <name type="common">Green alga</name>
    <name type="synonym">Protococcus salinus</name>
    <dbReference type="NCBI Taxonomy" id="3046"/>
    <lineage>
        <taxon>Eukaryota</taxon>
        <taxon>Viridiplantae</taxon>
        <taxon>Chlorophyta</taxon>
        <taxon>core chlorophytes</taxon>
        <taxon>Chlorophyceae</taxon>
        <taxon>CS clade</taxon>
        <taxon>Chlamydomonadales</taxon>
        <taxon>Dunaliellaceae</taxon>
        <taxon>Dunaliella</taxon>
    </lineage>
</organism>
<protein>
    <submittedName>
        <fullName evidence="1">Uncharacterized protein</fullName>
    </submittedName>
</protein>
<comment type="caution">
    <text evidence="1">The sequence shown here is derived from an EMBL/GenBank/DDBJ whole genome shotgun (WGS) entry which is preliminary data.</text>
</comment>